<protein>
    <recommendedName>
        <fullName evidence="4">PH domain-containing protein</fullName>
    </recommendedName>
</protein>
<keyword evidence="1" id="KW-0812">Transmembrane</keyword>
<evidence type="ECO:0000313" key="3">
    <source>
        <dbReference type="Proteomes" id="UP000198379"/>
    </source>
</evidence>
<dbReference type="EMBL" id="FZNY01000009">
    <property type="protein sequence ID" value="SNS25195.1"/>
    <property type="molecule type" value="Genomic_DNA"/>
</dbReference>
<keyword evidence="1" id="KW-1133">Transmembrane helix</keyword>
<accession>A0A239CYA2</accession>
<sequence>MTFDIIQPAYFENLKPFAPYYKWITGIGFSILYIDLYGASILPKNKTTTIILISVVLLSFILYMLNNALFTRIGNISFENEKVIIIKNDIRSEFLVSDINVIKISGRDRKQYTIKATPLFEEIIELQQDDLTQLKNFLTDHHIDYKHHSIMNWLKNLSFIKNR</sequence>
<dbReference type="Proteomes" id="UP000198379">
    <property type="component" value="Unassembled WGS sequence"/>
</dbReference>
<keyword evidence="3" id="KW-1185">Reference proteome</keyword>
<dbReference type="AlphaFoldDB" id="A0A239CYA2"/>
<gene>
    <name evidence="2" type="ORF">SAMN06265376_10950</name>
</gene>
<organism evidence="2 3">
    <name type="scientific">Dokdonia pacifica</name>
    <dbReference type="NCBI Taxonomy" id="1627892"/>
    <lineage>
        <taxon>Bacteria</taxon>
        <taxon>Pseudomonadati</taxon>
        <taxon>Bacteroidota</taxon>
        <taxon>Flavobacteriia</taxon>
        <taxon>Flavobacteriales</taxon>
        <taxon>Flavobacteriaceae</taxon>
        <taxon>Dokdonia</taxon>
    </lineage>
</organism>
<keyword evidence="1" id="KW-0472">Membrane</keyword>
<reference evidence="2 3" key="1">
    <citation type="submission" date="2017-06" db="EMBL/GenBank/DDBJ databases">
        <authorList>
            <person name="Kim H.J."/>
            <person name="Triplett B.A."/>
        </authorList>
    </citation>
    <scope>NUCLEOTIDE SEQUENCE [LARGE SCALE GENOMIC DNA]</scope>
    <source>
        <strain evidence="2 3">DSM 25597</strain>
    </source>
</reference>
<evidence type="ECO:0000313" key="2">
    <source>
        <dbReference type="EMBL" id="SNS25195.1"/>
    </source>
</evidence>
<feature type="transmembrane region" description="Helical" evidence="1">
    <location>
        <begin position="50"/>
        <end position="70"/>
    </location>
</feature>
<dbReference type="OrthoDB" id="9860251at2"/>
<evidence type="ECO:0000256" key="1">
    <source>
        <dbReference type="SAM" id="Phobius"/>
    </source>
</evidence>
<feature type="transmembrane region" description="Helical" evidence="1">
    <location>
        <begin position="20"/>
        <end position="38"/>
    </location>
</feature>
<evidence type="ECO:0008006" key="4">
    <source>
        <dbReference type="Google" id="ProtNLM"/>
    </source>
</evidence>
<dbReference type="RefSeq" id="WP_089373542.1">
    <property type="nucleotide sequence ID" value="NZ_BMEP01000001.1"/>
</dbReference>
<proteinExistence type="predicted"/>
<name>A0A239CYA2_9FLAO</name>